<keyword evidence="2" id="KW-1185">Reference proteome</keyword>
<organism evidence="1 2">
    <name type="scientific">Glossina austeni</name>
    <name type="common">Savannah tsetse fly</name>
    <dbReference type="NCBI Taxonomy" id="7395"/>
    <lineage>
        <taxon>Eukaryota</taxon>
        <taxon>Metazoa</taxon>
        <taxon>Ecdysozoa</taxon>
        <taxon>Arthropoda</taxon>
        <taxon>Hexapoda</taxon>
        <taxon>Insecta</taxon>
        <taxon>Pterygota</taxon>
        <taxon>Neoptera</taxon>
        <taxon>Endopterygota</taxon>
        <taxon>Diptera</taxon>
        <taxon>Brachycera</taxon>
        <taxon>Muscomorpha</taxon>
        <taxon>Hippoboscoidea</taxon>
        <taxon>Glossinidae</taxon>
        <taxon>Glossina</taxon>
    </lineage>
</organism>
<accession>A0A1A9V7H1</accession>
<proteinExistence type="predicted"/>
<dbReference type="EnsemblMetazoa" id="GAUT028370-RA">
    <property type="protein sequence ID" value="GAUT028370-PA"/>
    <property type="gene ID" value="GAUT028370"/>
</dbReference>
<evidence type="ECO:0000313" key="1">
    <source>
        <dbReference type="EnsemblMetazoa" id="GAUT028370-PA"/>
    </source>
</evidence>
<name>A0A1A9V7H1_GLOAU</name>
<reference evidence="1" key="1">
    <citation type="submission" date="2020-05" db="UniProtKB">
        <authorList>
            <consortium name="EnsemblMetazoa"/>
        </authorList>
    </citation>
    <scope>IDENTIFICATION</scope>
    <source>
        <strain evidence="1">TTRI</strain>
    </source>
</reference>
<sequence>MKLELIGPPRENEPLCETLGDICDEFKCDVDHREKVPAPPLPADTPAQRPESCARLRVKLPGRYDDVFAALSVASLHSSTLGFRDKEFLLRLSKPFSLDHCKLIRWLQTQLIDKFDVFDINFNVFENSTSSTPKDMTPVSKAEALRNLKTLFIFGPLRRLPLNCIVISRVANQYCDNNLCEDRRLSRSLVCCVENL</sequence>
<protein>
    <submittedName>
        <fullName evidence="1">Uncharacterized protein</fullName>
    </submittedName>
</protein>
<evidence type="ECO:0000313" key="2">
    <source>
        <dbReference type="Proteomes" id="UP000078200"/>
    </source>
</evidence>
<dbReference type="VEuPathDB" id="VectorBase:GAUT028370"/>
<dbReference type="AlphaFoldDB" id="A0A1A9V7H1"/>
<dbReference type="Proteomes" id="UP000078200">
    <property type="component" value="Unassembled WGS sequence"/>
</dbReference>